<comment type="subcellular location">
    <subcellularLocation>
        <location evidence="1 7">Cell outer membrane</location>
        <topology evidence="1 7">Multi-pass membrane protein</topology>
    </subcellularLocation>
</comment>
<gene>
    <name evidence="9" type="ordered locus">TASI_0159</name>
</gene>
<dbReference type="EMBL" id="CP003059">
    <property type="protein sequence ID" value="AEP35950.1"/>
    <property type="molecule type" value="Genomic_DNA"/>
</dbReference>
<dbReference type="eggNOG" id="COG1629">
    <property type="taxonomic scope" value="Bacteria"/>
</dbReference>
<evidence type="ECO:0000313" key="9">
    <source>
        <dbReference type="EMBL" id="AEP35950.1"/>
    </source>
</evidence>
<dbReference type="InterPro" id="IPR039426">
    <property type="entry name" value="TonB-dep_rcpt-like"/>
</dbReference>
<evidence type="ECO:0000256" key="2">
    <source>
        <dbReference type="ARBA" id="ARBA00022448"/>
    </source>
</evidence>
<reference evidence="9 10" key="2">
    <citation type="journal article" date="2012" name="PLoS ONE">
        <title>Genomic characterization of the taylorella genus.</title>
        <authorList>
            <person name="Hebert L."/>
            <person name="Moumen B."/>
            <person name="Pons N."/>
            <person name="Duquesne F."/>
            <person name="Breuil M.F."/>
            <person name="Goux D."/>
            <person name="Batto J.M."/>
            <person name="Laugier C."/>
            <person name="Renault P."/>
            <person name="Petry S."/>
        </authorList>
    </citation>
    <scope>NUCLEOTIDE SEQUENCE [LARGE SCALE GENOMIC DNA]</scope>
    <source>
        <strain evidence="9 10">MCE3</strain>
    </source>
</reference>
<keyword evidence="2 7" id="KW-0813">Transport</keyword>
<evidence type="ECO:0000256" key="6">
    <source>
        <dbReference type="ARBA" id="ARBA00023237"/>
    </source>
</evidence>
<dbReference type="InterPro" id="IPR036942">
    <property type="entry name" value="Beta-barrel_TonB_sf"/>
</dbReference>
<dbReference type="RefSeq" id="WP_014110849.1">
    <property type="nucleotide sequence ID" value="NC_016043.1"/>
</dbReference>
<protein>
    <recommendedName>
        <fullName evidence="11">TonB-dependent receptor</fullName>
    </recommendedName>
</protein>
<dbReference type="PROSITE" id="PS52016">
    <property type="entry name" value="TONB_DEPENDENT_REC_3"/>
    <property type="match status" value="1"/>
</dbReference>
<dbReference type="HOGENOM" id="CLU_012991_0_0_4"/>
<reference key="1">
    <citation type="submission" date="2011-09" db="EMBL/GenBank/DDBJ databases">
        <title>Genomic characterization of the Taylorella genus.</title>
        <authorList>
            <person name="Hebert L."/>
            <person name="Moumen B."/>
            <person name="Pons N."/>
            <person name="Duquesne F."/>
            <person name="Breuil M.-F."/>
            <person name="Goux D."/>
            <person name="Batto J.-M."/>
            <person name="Renault P."/>
            <person name="Laugier C."/>
            <person name="Petry S."/>
        </authorList>
    </citation>
    <scope>NUCLEOTIDE SEQUENCE</scope>
    <source>
        <strain>MCE3</strain>
    </source>
</reference>
<keyword evidence="10" id="KW-1185">Reference proteome</keyword>
<dbReference type="OrthoDB" id="9766643at2"/>
<evidence type="ECO:0000313" key="10">
    <source>
        <dbReference type="Proteomes" id="UP000009284"/>
    </source>
</evidence>
<dbReference type="STRING" id="1008459.TASI_0159"/>
<dbReference type="AlphaFoldDB" id="G4QDD3"/>
<evidence type="ECO:0000256" key="8">
    <source>
        <dbReference type="SAM" id="SignalP"/>
    </source>
</evidence>
<keyword evidence="4 7" id="KW-0812">Transmembrane</keyword>
<organism evidence="9 10">
    <name type="scientific">Taylorella asinigenitalis (strain MCE3)</name>
    <dbReference type="NCBI Taxonomy" id="1008459"/>
    <lineage>
        <taxon>Bacteria</taxon>
        <taxon>Pseudomonadati</taxon>
        <taxon>Pseudomonadota</taxon>
        <taxon>Betaproteobacteria</taxon>
        <taxon>Burkholderiales</taxon>
        <taxon>Alcaligenaceae</taxon>
        <taxon>Taylorella</taxon>
    </lineage>
</organism>
<dbReference type="GO" id="GO:0009279">
    <property type="term" value="C:cell outer membrane"/>
    <property type="evidence" value="ECO:0007669"/>
    <property type="project" value="UniProtKB-SubCell"/>
</dbReference>
<sequence length="885" mass="99963">MSFKSQFQHHSTGATFLNSINKKINLFSFTVLATCIITALTQAQAATNETDKSKKQETKNTAALPTISVVGIRNQSGTAMVENSSKTGSIEEALGLKSQVQTASNAFKSLQGGEIRPPQISISGGRPYENLYIIDGLSNNNYITPEKVQSNIVNSQGRSDYFNDFRKGSDPAATAQSYNLSVDQLENIEIEDSRISVKYSGFTGGIIKAETRKPDTTHFGGKIYYGHSRSSWDIKHYDEAQLKGEDFYKSYDATRQPDYTKHSSGVMLNIPFNNNWGAIISYDRKDSKIPILYYAGNDPKSASLKDQRRKSETFLTTIGGRTASGLDIKLTGVYYKYNGDYFSSRAIKSGFSQDQETYDLSLKLSKDFDLGKGTAKFKYGQLRTARDIESSLYLPWLTLGDKNWGAPYPYSAEGSQASGSMSLKQRTLLASTDFEFNPIEIGKTKHKFALGAEIETFLGHMKNGGYIDYIMTLTSKFHGALAPGQEGVGYNFARTNGDIPDQFFIAKNISPAFDRSARTQRISLWLEDTITFADFKLRPGVRFDYDDQFENFNIAPRVSGEWNVLGKDRVILKAGAGRYYGGPNLYHALYKGLFSTRYQRKGLDPLPDGTLPPFEFKRHWMKGADYIASEMETPYSDEFSAGFDLNLPRGFHVDYNFINRDSKKGITEHQIKTKDGDTTYAASNDGRGNFRSHTLSLTNDYFANHFFSLSATWSRSRSSFTDYKTFTLTDYDEKLKRDRSRVIYEGNLIDASELDAGQFNTPWNVVGFWRGRLSKNVLLSTTLTWKGKTPVLLEKGWKKLSDGTQVKSYEKKELPRRFTVDMSLEVEIFKKRNSHLKATVDVFNVFNRKNINGMGFIKDRKTDKKTYFNYYAPGRSVQARLEYVF</sequence>
<dbReference type="Proteomes" id="UP000009284">
    <property type="component" value="Chromosome"/>
</dbReference>
<name>G4QDD3_TAYAM</name>
<dbReference type="eggNOG" id="COG4771">
    <property type="taxonomic scope" value="Bacteria"/>
</dbReference>
<evidence type="ECO:0008006" key="11">
    <source>
        <dbReference type="Google" id="ProtNLM"/>
    </source>
</evidence>
<accession>G4QDD3</accession>
<keyword evidence="8" id="KW-0732">Signal</keyword>
<keyword evidence="5 7" id="KW-0472">Membrane</keyword>
<evidence type="ECO:0000256" key="7">
    <source>
        <dbReference type="PROSITE-ProRule" id="PRU01360"/>
    </source>
</evidence>
<dbReference type="Gene3D" id="2.40.170.20">
    <property type="entry name" value="TonB-dependent receptor, beta-barrel domain"/>
    <property type="match status" value="1"/>
</dbReference>
<evidence type="ECO:0000256" key="5">
    <source>
        <dbReference type="ARBA" id="ARBA00023136"/>
    </source>
</evidence>
<dbReference type="KEGG" id="tas:TASI_0159"/>
<comment type="similarity">
    <text evidence="7">Belongs to the TonB-dependent receptor family.</text>
</comment>
<keyword evidence="3 7" id="KW-1134">Transmembrane beta strand</keyword>
<keyword evidence="6 7" id="KW-0998">Cell outer membrane</keyword>
<evidence type="ECO:0000256" key="3">
    <source>
        <dbReference type="ARBA" id="ARBA00022452"/>
    </source>
</evidence>
<dbReference type="SUPFAM" id="SSF56935">
    <property type="entry name" value="Porins"/>
    <property type="match status" value="1"/>
</dbReference>
<proteinExistence type="inferred from homology"/>
<evidence type="ECO:0000256" key="1">
    <source>
        <dbReference type="ARBA" id="ARBA00004571"/>
    </source>
</evidence>
<feature type="chain" id="PRO_5003467168" description="TonB-dependent receptor" evidence="8">
    <location>
        <begin position="46"/>
        <end position="885"/>
    </location>
</feature>
<feature type="signal peptide" evidence="8">
    <location>
        <begin position="1"/>
        <end position="45"/>
    </location>
</feature>
<evidence type="ECO:0000256" key="4">
    <source>
        <dbReference type="ARBA" id="ARBA00022692"/>
    </source>
</evidence>